<dbReference type="AlphaFoldDB" id="A0A0F9W7C7"/>
<dbReference type="SUPFAM" id="SSF100950">
    <property type="entry name" value="NagB/RpiA/CoA transferase-like"/>
    <property type="match status" value="1"/>
</dbReference>
<dbReference type="GO" id="GO:0035999">
    <property type="term" value="P:tetrahydrofolate interconversion"/>
    <property type="evidence" value="ECO:0007669"/>
    <property type="project" value="TreeGrafter"/>
</dbReference>
<evidence type="ECO:0008006" key="5">
    <source>
        <dbReference type="Google" id="ProtNLM"/>
    </source>
</evidence>
<accession>A0A0F9W7C7</accession>
<dbReference type="PIRSF" id="PIRSF006806">
    <property type="entry name" value="FTHF_cligase"/>
    <property type="match status" value="1"/>
</dbReference>
<dbReference type="InterPro" id="IPR037171">
    <property type="entry name" value="NagB/RpiA_transferase-like"/>
</dbReference>
<dbReference type="Gene3D" id="3.40.50.10420">
    <property type="entry name" value="NagB/RpiA/CoA transferase-like"/>
    <property type="match status" value="1"/>
</dbReference>
<dbReference type="GO" id="GO:0005524">
    <property type="term" value="F:ATP binding"/>
    <property type="evidence" value="ECO:0007669"/>
    <property type="project" value="UniProtKB-KW"/>
</dbReference>
<evidence type="ECO:0000256" key="3">
    <source>
        <dbReference type="ARBA" id="ARBA00022840"/>
    </source>
</evidence>
<evidence type="ECO:0000256" key="2">
    <source>
        <dbReference type="ARBA" id="ARBA00022741"/>
    </source>
</evidence>
<reference evidence="4" key="1">
    <citation type="journal article" date="2015" name="Nature">
        <title>Complex archaea that bridge the gap between prokaryotes and eukaryotes.</title>
        <authorList>
            <person name="Spang A."/>
            <person name="Saw J.H."/>
            <person name="Jorgensen S.L."/>
            <person name="Zaremba-Niedzwiedzka K."/>
            <person name="Martijn J."/>
            <person name="Lind A.E."/>
            <person name="van Eijk R."/>
            <person name="Schleper C."/>
            <person name="Guy L."/>
            <person name="Ettema T.J."/>
        </authorList>
    </citation>
    <scope>NUCLEOTIDE SEQUENCE</scope>
</reference>
<comment type="caution">
    <text evidence="4">The sequence shown here is derived from an EMBL/GenBank/DDBJ whole genome shotgun (WGS) entry which is preliminary data.</text>
</comment>
<keyword evidence="3" id="KW-0067">ATP-binding</keyword>
<proteinExistence type="inferred from homology"/>
<protein>
    <recommendedName>
        <fullName evidence="5">5-formyltetrahydrofolate cyclo-ligase</fullName>
    </recommendedName>
</protein>
<evidence type="ECO:0000313" key="4">
    <source>
        <dbReference type="EMBL" id="KKO08188.1"/>
    </source>
</evidence>
<organism evidence="4">
    <name type="scientific">marine sediment metagenome</name>
    <dbReference type="NCBI Taxonomy" id="412755"/>
    <lineage>
        <taxon>unclassified sequences</taxon>
        <taxon>metagenomes</taxon>
        <taxon>ecological metagenomes</taxon>
    </lineage>
</organism>
<dbReference type="Pfam" id="PF01812">
    <property type="entry name" value="5-FTHF_cyc-lig"/>
    <property type="match status" value="1"/>
</dbReference>
<keyword evidence="2" id="KW-0547">Nucleotide-binding</keyword>
<dbReference type="PANTHER" id="PTHR23407:SF1">
    <property type="entry name" value="5-FORMYLTETRAHYDROFOLATE CYCLO-LIGASE"/>
    <property type="match status" value="1"/>
</dbReference>
<dbReference type="EMBL" id="LAZR01000010">
    <property type="protein sequence ID" value="KKO08188.1"/>
    <property type="molecule type" value="Genomic_DNA"/>
</dbReference>
<comment type="similarity">
    <text evidence="1">Belongs to the 5-formyltetrahydrofolate cyclo-ligase family.</text>
</comment>
<name>A0A0F9W7C7_9ZZZZ</name>
<dbReference type="InterPro" id="IPR024185">
    <property type="entry name" value="FTHF_cligase-like_sf"/>
</dbReference>
<dbReference type="InterPro" id="IPR002698">
    <property type="entry name" value="FTHF_cligase"/>
</dbReference>
<gene>
    <name evidence="4" type="ORF">LCGC14_0048830</name>
</gene>
<evidence type="ECO:0000256" key="1">
    <source>
        <dbReference type="ARBA" id="ARBA00010638"/>
    </source>
</evidence>
<dbReference type="GO" id="GO:0030272">
    <property type="term" value="F:5-formyltetrahydrofolate cyclo-ligase activity"/>
    <property type="evidence" value="ECO:0007669"/>
    <property type="project" value="TreeGrafter"/>
</dbReference>
<sequence>MTPDSRKQLRKQLRTARQNLSRGAQKQASRRLARRIGQSSLFTRSRHIAFYLAADGEIDPSPLIARCRKLGKHCYLPVLHRWPSTHMSFQRLLPQQRWIRNRFGIREPKPNRRLQIKPWRLDLVLMPLVGFDAQGNRLGMGGGFYDRAFAFKHRRSHWQTPVLIGLAHDCQKTRSLPIAGWDIPLDGIVTDREQLLLRPGLQRSKLNQG</sequence>
<dbReference type="PANTHER" id="PTHR23407">
    <property type="entry name" value="ATPASE INHIBITOR/5-FORMYLTETRAHYDROFOLATE CYCLO-LIGASE"/>
    <property type="match status" value="1"/>
</dbReference>
<dbReference type="NCBIfam" id="TIGR02727">
    <property type="entry name" value="MTHFS_bact"/>
    <property type="match status" value="1"/>
</dbReference>
<dbReference type="GO" id="GO:0009396">
    <property type="term" value="P:folic acid-containing compound biosynthetic process"/>
    <property type="evidence" value="ECO:0007669"/>
    <property type="project" value="TreeGrafter"/>
</dbReference>